<dbReference type="PATRIC" id="fig|186479.3.peg.775"/>
<sequence>MSGQILPNWLAQRAASAPDLLALRFEEQRWTYAALDGWASTLARQLAAAGAQPGERVALLLRNQPAFVALLHAAPRLGVVLVPLNTRLAAPELAWQLGDVGAQTLLFDEENAALAHEALAALAQPPQAFSMNELAALPASDVALQPTIDLDAIFTIIYTSGTTGRPKGAMLSYGNYWWSAVGSALNLGTHATDRWLAVLPLFHVGGLSIALRAVIYGIPMLLHASFD</sequence>
<name>A0A0N8PRU2_9CHLR</name>
<dbReference type="InterPro" id="IPR050237">
    <property type="entry name" value="ATP-dep_AMP-bd_enzyme"/>
</dbReference>
<dbReference type="AlphaFoldDB" id="A0A0N8PRU2"/>
<feature type="non-terminal residue" evidence="2">
    <location>
        <position position="227"/>
    </location>
</feature>
<dbReference type="Proteomes" id="UP000050509">
    <property type="component" value="Unassembled WGS sequence"/>
</dbReference>
<gene>
    <name evidence="2" type="ORF">SE17_24405</name>
</gene>
<keyword evidence="3" id="KW-1185">Reference proteome</keyword>
<evidence type="ECO:0000313" key="3">
    <source>
        <dbReference type="Proteomes" id="UP000050509"/>
    </source>
</evidence>
<organism evidence="2 3">
    <name type="scientific">Kouleothrix aurantiaca</name>
    <dbReference type="NCBI Taxonomy" id="186479"/>
    <lineage>
        <taxon>Bacteria</taxon>
        <taxon>Bacillati</taxon>
        <taxon>Chloroflexota</taxon>
        <taxon>Chloroflexia</taxon>
        <taxon>Chloroflexales</taxon>
        <taxon>Roseiflexineae</taxon>
        <taxon>Roseiflexaceae</taxon>
        <taxon>Kouleothrix</taxon>
    </lineage>
</organism>
<evidence type="ECO:0000313" key="2">
    <source>
        <dbReference type="EMBL" id="KPV50877.1"/>
    </source>
</evidence>
<feature type="domain" description="AMP-dependent synthetase/ligase" evidence="1">
    <location>
        <begin position="11"/>
        <end position="223"/>
    </location>
</feature>
<dbReference type="InterPro" id="IPR042099">
    <property type="entry name" value="ANL_N_sf"/>
</dbReference>
<dbReference type="PROSITE" id="PS00455">
    <property type="entry name" value="AMP_BINDING"/>
    <property type="match status" value="1"/>
</dbReference>
<proteinExistence type="predicted"/>
<dbReference type="InterPro" id="IPR000873">
    <property type="entry name" value="AMP-dep_synth/lig_dom"/>
</dbReference>
<dbReference type="Gene3D" id="3.40.50.12780">
    <property type="entry name" value="N-terminal domain of ligase-like"/>
    <property type="match status" value="1"/>
</dbReference>
<evidence type="ECO:0000259" key="1">
    <source>
        <dbReference type="Pfam" id="PF00501"/>
    </source>
</evidence>
<reference evidence="2 3" key="1">
    <citation type="submission" date="2015-09" db="EMBL/GenBank/DDBJ databases">
        <title>Draft genome sequence of Kouleothrix aurantiaca JCM 19913.</title>
        <authorList>
            <person name="Hemp J."/>
        </authorList>
    </citation>
    <scope>NUCLEOTIDE SEQUENCE [LARGE SCALE GENOMIC DNA]</scope>
    <source>
        <strain evidence="2 3">COM-B</strain>
    </source>
</reference>
<dbReference type="InterPro" id="IPR020845">
    <property type="entry name" value="AMP-binding_CS"/>
</dbReference>
<dbReference type="SUPFAM" id="SSF56801">
    <property type="entry name" value="Acetyl-CoA synthetase-like"/>
    <property type="match status" value="1"/>
</dbReference>
<dbReference type="PANTHER" id="PTHR43767:SF1">
    <property type="entry name" value="NONRIBOSOMAL PEPTIDE SYNTHASE PES1 (EUROFUNG)-RELATED"/>
    <property type="match status" value="1"/>
</dbReference>
<dbReference type="PANTHER" id="PTHR43767">
    <property type="entry name" value="LONG-CHAIN-FATTY-ACID--COA LIGASE"/>
    <property type="match status" value="1"/>
</dbReference>
<protein>
    <recommendedName>
        <fullName evidence="1">AMP-dependent synthetase/ligase domain-containing protein</fullName>
    </recommendedName>
</protein>
<dbReference type="EMBL" id="LJCR01001174">
    <property type="protein sequence ID" value="KPV50877.1"/>
    <property type="molecule type" value="Genomic_DNA"/>
</dbReference>
<comment type="caution">
    <text evidence="2">The sequence shown here is derived from an EMBL/GenBank/DDBJ whole genome shotgun (WGS) entry which is preliminary data.</text>
</comment>
<dbReference type="Pfam" id="PF00501">
    <property type="entry name" value="AMP-binding"/>
    <property type="match status" value="1"/>
</dbReference>
<accession>A0A0N8PRU2</accession>